<dbReference type="Gene3D" id="3.30.1150.10">
    <property type="match status" value="1"/>
</dbReference>
<evidence type="ECO:0000256" key="5">
    <source>
        <dbReference type="ARBA" id="ARBA00022519"/>
    </source>
</evidence>
<dbReference type="OrthoDB" id="9812355at2"/>
<evidence type="ECO:0000256" key="4">
    <source>
        <dbReference type="ARBA" id="ARBA00022475"/>
    </source>
</evidence>
<dbReference type="NCBIfam" id="TIGR01352">
    <property type="entry name" value="tonB_Cterm"/>
    <property type="match status" value="1"/>
</dbReference>
<dbReference type="GO" id="GO:0015031">
    <property type="term" value="P:protein transport"/>
    <property type="evidence" value="ECO:0007669"/>
    <property type="project" value="UniProtKB-KW"/>
</dbReference>
<protein>
    <submittedName>
        <fullName evidence="11">TonB family C-terminal domain-containing protein</fullName>
    </submittedName>
</protein>
<evidence type="ECO:0000256" key="7">
    <source>
        <dbReference type="ARBA" id="ARBA00022927"/>
    </source>
</evidence>
<dbReference type="EMBL" id="FOIR01000003">
    <property type="protein sequence ID" value="SEW35893.1"/>
    <property type="molecule type" value="Genomic_DNA"/>
</dbReference>
<dbReference type="PANTHER" id="PTHR33446:SF2">
    <property type="entry name" value="PROTEIN TONB"/>
    <property type="match status" value="1"/>
</dbReference>
<keyword evidence="5" id="KW-0997">Cell inner membrane</keyword>
<dbReference type="InterPro" id="IPR003538">
    <property type="entry name" value="TonB"/>
</dbReference>
<dbReference type="InterPro" id="IPR037682">
    <property type="entry name" value="TonB_C"/>
</dbReference>
<organism evidence="11 12">
    <name type="scientific">Roseivirga pacifica</name>
    <dbReference type="NCBI Taxonomy" id="1267423"/>
    <lineage>
        <taxon>Bacteria</taxon>
        <taxon>Pseudomonadati</taxon>
        <taxon>Bacteroidota</taxon>
        <taxon>Cytophagia</taxon>
        <taxon>Cytophagales</taxon>
        <taxon>Roseivirgaceae</taxon>
        <taxon>Roseivirga</taxon>
    </lineage>
</organism>
<evidence type="ECO:0000313" key="11">
    <source>
        <dbReference type="EMBL" id="SEW35893.1"/>
    </source>
</evidence>
<dbReference type="SUPFAM" id="SSF74653">
    <property type="entry name" value="TolA/TonB C-terminal domain"/>
    <property type="match status" value="1"/>
</dbReference>
<dbReference type="InterPro" id="IPR051045">
    <property type="entry name" value="TonB-dependent_transducer"/>
</dbReference>
<keyword evidence="8" id="KW-1133">Transmembrane helix</keyword>
<dbReference type="InterPro" id="IPR006260">
    <property type="entry name" value="TonB/TolA_C"/>
</dbReference>
<dbReference type="PANTHER" id="PTHR33446">
    <property type="entry name" value="PROTEIN TONB-RELATED"/>
    <property type="match status" value="1"/>
</dbReference>
<gene>
    <name evidence="11" type="ORF">SAMN05216290_3117</name>
</gene>
<evidence type="ECO:0000313" key="12">
    <source>
        <dbReference type="Proteomes" id="UP000199437"/>
    </source>
</evidence>
<dbReference type="GO" id="GO:0015891">
    <property type="term" value="P:siderophore transport"/>
    <property type="evidence" value="ECO:0007669"/>
    <property type="project" value="InterPro"/>
</dbReference>
<keyword evidence="9" id="KW-0472">Membrane</keyword>
<dbReference type="PRINTS" id="PR01374">
    <property type="entry name" value="TONBPROTEIN"/>
</dbReference>
<evidence type="ECO:0000256" key="6">
    <source>
        <dbReference type="ARBA" id="ARBA00022692"/>
    </source>
</evidence>
<dbReference type="GO" id="GO:0031992">
    <property type="term" value="F:energy transducer activity"/>
    <property type="evidence" value="ECO:0007669"/>
    <property type="project" value="InterPro"/>
</dbReference>
<comment type="similarity">
    <text evidence="2">Belongs to the TonB family.</text>
</comment>
<dbReference type="GO" id="GO:0055085">
    <property type="term" value="P:transmembrane transport"/>
    <property type="evidence" value="ECO:0007669"/>
    <property type="project" value="InterPro"/>
</dbReference>
<evidence type="ECO:0000256" key="3">
    <source>
        <dbReference type="ARBA" id="ARBA00022448"/>
    </source>
</evidence>
<dbReference type="GO" id="GO:0098797">
    <property type="term" value="C:plasma membrane protein complex"/>
    <property type="evidence" value="ECO:0007669"/>
    <property type="project" value="TreeGrafter"/>
</dbReference>
<evidence type="ECO:0000256" key="8">
    <source>
        <dbReference type="ARBA" id="ARBA00022989"/>
    </source>
</evidence>
<keyword evidence="7" id="KW-0653">Protein transport</keyword>
<dbReference type="AlphaFoldDB" id="A0A1I0R748"/>
<evidence type="ECO:0000256" key="9">
    <source>
        <dbReference type="ARBA" id="ARBA00023136"/>
    </source>
</evidence>
<comment type="subcellular location">
    <subcellularLocation>
        <location evidence="1">Cell inner membrane</location>
        <topology evidence="1">Single-pass membrane protein</topology>
        <orientation evidence="1">Periplasmic side</orientation>
    </subcellularLocation>
</comment>
<dbReference type="RefSeq" id="WP_090259577.1">
    <property type="nucleotide sequence ID" value="NZ_FOIR01000003.1"/>
</dbReference>
<keyword evidence="3" id="KW-0813">Transport</keyword>
<reference evidence="12" key="1">
    <citation type="submission" date="2016-10" db="EMBL/GenBank/DDBJ databases">
        <authorList>
            <person name="Varghese N."/>
            <person name="Submissions S."/>
        </authorList>
    </citation>
    <scope>NUCLEOTIDE SEQUENCE [LARGE SCALE GENOMIC DNA]</scope>
    <source>
        <strain evidence="12">CGMCC 1.12402</strain>
    </source>
</reference>
<keyword evidence="4" id="KW-1003">Cell membrane</keyword>
<sequence>MKKLIPLCSLLLFIGCSDEDLYVSPDGDTPQAVMIVEEEIPMSASEIFAVVEEQPTFPGGMGEWMKFLRTNLKYPTKAKEMGVEGAVFLSFVVQKDGEVDDIQVIRGVGAGCDEEAVRMLLESPNWTPGKQRGREVATRMQVRIVFRMANSNKKQPSLSPLEVETPAVTVTGL</sequence>
<feature type="domain" description="TonB C-terminal" evidence="10">
    <location>
        <begin position="59"/>
        <end position="155"/>
    </location>
</feature>
<dbReference type="GeneID" id="99987795"/>
<evidence type="ECO:0000259" key="10">
    <source>
        <dbReference type="PROSITE" id="PS52015"/>
    </source>
</evidence>
<keyword evidence="6" id="KW-0812">Transmembrane</keyword>
<keyword evidence="12" id="KW-1185">Reference proteome</keyword>
<dbReference type="PROSITE" id="PS52015">
    <property type="entry name" value="TONB_CTD"/>
    <property type="match status" value="1"/>
</dbReference>
<dbReference type="PROSITE" id="PS51257">
    <property type="entry name" value="PROKAR_LIPOPROTEIN"/>
    <property type="match status" value="1"/>
</dbReference>
<dbReference type="STRING" id="1267423.SAMN05216290_3117"/>
<evidence type="ECO:0000256" key="2">
    <source>
        <dbReference type="ARBA" id="ARBA00006555"/>
    </source>
</evidence>
<dbReference type="GO" id="GO:0030288">
    <property type="term" value="C:outer membrane-bounded periplasmic space"/>
    <property type="evidence" value="ECO:0007669"/>
    <property type="project" value="InterPro"/>
</dbReference>
<name>A0A1I0R748_9BACT</name>
<evidence type="ECO:0000256" key="1">
    <source>
        <dbReference type="ARBA" id="ARBA00004383"/>
    </source>
</evidence>
<dbReference type="Pfam" id="PF03544">
    <property type="entry name" value="TonB_C"/>
    <property type="match status" value="1"/>
</dbReference>
<dbReference type="Proteomes" id="UP000199437">
    <property type="component" value="Unassembled WGS sequence"/>
</dbReference>
<proteinExistence type="inferred from homology"/>
<accession>A0A1I0R748</accession>